<keyword evidence="4" id="KW-1185">Reference proteome</keyword>
<dbReference type="Proteomes" id="UP000295620">
    <property type="component" value="Unassembled WGS sequence"/>
</dbReference>
<feature type="region of interest" description="Disordered" evidence="1">
    <location>
        <begin position="142"/>
        <end position="161"/>
    </location>
</feature>
<reference evidence="3 4" key="1">
    <citation type="submission" date="2019-03" db="EMBL/GenBank/DDBJ databases">
        <title>Genomic Encyclopedia of Archaeal and Bacterial Type Strains, Phase II (KMG-II): from individual species to whole genera.</title>
        <authorList>
            <person name="Goeker M."/>
        </authorList>
    </citation>
    <scope>NUCLEOTIDE SEQUENCE [LARGE SCALE GENOMIC DNA]</scope>
    <source>
        <strain evidence="3 4">DSM 19035</strain>
    </source>
</reference>
<gene>
    <name evidence="3" type="ORF">ATK78_2622</name>
</gene>
<dbReference type="CDD" id="cd00531">
    <property type="entry name" value="NTF2_like"/>
    <property type="match status" value="1"/>
</dbReference>
<dbReference type="EMBL" id="SNYC01000005">
    <property type="protein sequence ID" value="TDQ08120.1"/>
    <property type="molecule type" value="Genomic_DNA"/>
</dbReference>
<dbReference type="AlphaFoldDB" id="A0A4R6STN3"/>
<name>A0A4R6STN3_9SPHI</name>
<evidence type="ECO:0000256" key="1">
    <source>
        <dbReference type="SAM" id="MobiDB-lite"/>
    </source>
</evidence>
<evidence type="ECO:0000313" key="3">
    <source>
        <dbReference type="EMBL" id="TDQ08120.1"/>
    </source>
</evidence>
<sequence length="161" mass="17671">MNQSAYKISSEREIENLIARYTHLLDKGDLAGVGALFAHGRIGSLGAYTDGADIESMLRSNLQIYSNGTPQTAHVTTNTTIHINEDDSSATAKSYLIIYQQDTERSFPLQAIMTGTYDDIFVRIDGKWQFKERSLSMGFAGDLSHHANPDGPSAKILNDNG</sequence>
<dbReference type="Pfam" id="PF13577">
    <property type="entry name" value="SnoaL_4"/>
    <property type="match status" value="1"/>
</dbReference>
<dbReference type="InterPro" id="IPR032710">
    <property type="entry name" value="NTF2-like_dom_sf"/>
</dbReference>
<dbReference type="RefSeq" id="WP_133576525.1">
    <property type="nucleotide sequence ID" value="NZ_SNYC01000005.1"/>
</dbReference>
<accession>A0A4R6STN3</accession>
<protein>
    <submittedName>
        <fullName evidence="3">SnoaL-like protein</fullName>
    </submittedName>
</protein>
<comment type="caution">
    <text evidence="3">The sequence shown here is derived from an EMBL/GenBank/DDBJ whole genome shotgun (WGS) entry which is preliminary data.</text>
</comment>
<dbReference type="OrthoDB" id="2084678at2"/>
<dbReference type="Gene3D" id="3.10.450.50">
    <property type="match status" value="1"/>
</dbReference>
<proteinExistence type="predicted"/>
<organism evidence="3 4">
    <name type="scientific">Pedobacter metabolipauper</name>
    <dbReference type="NCBI Taxonomy" id="425513"/>
    <lineage>
        <taxon>Bacteria</taxon>
        <taxon>Pseudomonadati</taxon>
        <taxon>Bacteroidota</taxon>
        <taxon>Sphingobacteriia</taxon>
        <taxon>Sphingobacteriales</taxon>
        <taxon>Sphingobacteriaceae</taxon>
        <taxon>Pedobacter</taxon>
    </lineage>
</organism>
<evidence type="ECO:0000313" key="4">
    <source>
        <dbReference type="Proteomes" id="UP000295620"/>
    </source>
</evidence>
<dbReference type="InterPro" id="IPR037401">
    <property type="entry name" value="SnoaL-like"/>
</dbReference>
<dbReference type="SUPFAM" id="SSF54427">
    <property type="entry name" value="NTF2-like"/>
    <property type="match status" value="1"/>
</dbReference>
<feature type="domain" description="SnoaL-like" evidence="2">
    <location>
        <begin position="8"/>
        <end position="133"/>
    </location>
</feature>
<evidence type="ECO:0000259" key="2">
    <source>
        <dbReference type="Pfam" id="PF13577"/>
    </source>
</evidence>